<dbReference type="OrthoDB" id="9778498at2"/>
<dbReference type="InterPro" id="IPR035086">
    <property type="entry name" value="DgcN-like_C"/>
</dbReference>
<evidence type="ECO:0000313" key="3">
    <source>
        <dbReference type="EMBL" id="TWT70257.1"/>
    </source>
</evidence>
<dbReference type="PANTHER" id="PTHR40690">
    <property type="entry name" value="GLL3100 PROTEIN"/>
    <property type="match status" value="1"/>
</dbReference>
<feature type="domain" description="D-glutamate N-acetyltransferase-like C-terminal" evidence="1">
    <location>
        <begin position="142"/>
        <end position="340"/>
    </location>
</feature>
<evidence type="ECO:0008006" key="5">
    <source>
        <dbReference type="Google" id="ProtNLM"/>
    </source>
</evidence>
<comment type="caution">
    <text evidence="3">The sequence shown here is derived from an EMBL/GenBank/DDBJ whole genome shotgun (WGS) entry which is preliminary data.</text>
</comment>
<keyword evidence="4" id="KW-1185">Reference proteome</keyword>
<dbReference type="Gene3D" id="3.40.50.300">
    <property type="entry name" value="P-loop containing nucleotide triphosphate hydrolases"/>
    <property type="match status" value="1"/>
</dbReference>
<dbReference type="InterPro" id="IPR027417">
    <property type="entry name" value="P-loop_NTPase"/>
</dbReference>
<accession>A0A5C5Y3N7</accession>
<evidence type="ECO:0000259" key="1">
    <source>
        <dbReference type="Pfam" id="PF07755"/>
    </source>
</evidence>
<dbReference type="PANTHER" id="PTHR40690:SF1">
    <property type="entry name" value="DUF1611 DOMAIN-CONTAINING PROTEIN"/>
    <property type="match status" value="1"/>
</dbReference>
<dbReference type="SUPFAM" id="SSF52540">
    <property type="entry name" value="P-loop containing nucleoside triphosphate hydrolases"/>
    <property type="match status" value="1"/>
</dbReference>
<evidence type="ECO:0000259" key="2">
    <source>
        <dbReference type="Pfam" id="PF17396"/>
    </source>
</evidence>
<dbReference type="AlphaFoldDB" id="A0A5C5Y3N7"/>
<protein>
    <recommendedName>
        <fullName evidence="5">DUF1611 domain-containing protein</fullName>
    </recommendedName>
</protein>
<dbReference type="Pfam" id="PF17396">
    <property type="entry name" value="DUF1611_N"/>
    <property type="match status" value="1"/>
</dbReference>
<dbReference type="RefSeq" id="WP_146439253.1">
    <property type="nucleotide sequence ID" value="NZ_SJPL01000001.1"/>
</dbReference>
<dbReference type="Proteomes" id="UP000317238">
    <property type="component" value="Unassembled WGS sequence"/>
</dbReference>
<dbReference type="EMBL" id="SJPL01000001">
    <property type="protein sequence ID" value="TWT70257.1"/>
    <property type="molecule type" value="Genomic_DNA"/>
</dbReference>
<feature type="domain" description="D-glutamate N-acetyltransferase-like N-terminal" evidence="2">
    <location>
        <begin position="43"/>
        <end position="136"/>
    </location>
</feature>
<sequence>MDLRKYQRIALLTDGFSTPFLAKTAINLLRYRGDDVVAVIDRDHAGSDAGTVLGIDSPANAGIPVLAMIDQHDIDAVFVGIAPPGGKLPPRWDDLIAAAIDQGIDVVSGLHEFLCNRSEWVSAAERSGSRLIDVRKNDFRSVATCAAFDENCLRIHAIGNDCSLGKMVTCLEIQKGLQRRDLDAGFAATGQTGIMIAGTGIPIDCVVADFVNGAAESLTLAHQNHDVLLIEGQGSLSHPMFSAVTLGLLHGCAPDGLVFCYQPGRDFVKGLDGVAIPPLRTLMDLSVAMANLRHPCRLIGIAANTSLLSDAEAESEMQRACEEFDLPVCDVYRNGPDVLVDAVIRLKQEQPS</sequence>
<dbReference type="InterPro" id="IPR035402">
    <property type="entry name" value="DgcN-like_N"/>
</dbReference>
<evidence type="ECO:0000313" key="4">
    <source>
        <dbReference type="Proteomes" id="UP000317238"/>
    </source>
</evidence>
<dbReference type="PIRSF" id="PIRSF026760">
    <property type="entry name" value="UCP026760"/>
    <property type="match status" value="1"/>
</dbReference>
<organism evidence="3 4">
    <name type="scientific">Crateriforma conspicua</name>
    <dbReference type="NCBI Taxonomy" id="2527996"/>
    <lineage>
        <taxon>Bacteria</taxon>
        <taxon>Pseudomonadati</taxon>
        <taxon>Planctomycetota</taxon>
        <taxon>Planctomycetia</taxon>
        <taxon>Planctomycetales</taxon>
        <taxon>Planctomycetaceae</taxon>
        <taxon>Crateriforma</taxon>
    </lineage>
</organism>
<name>A0A5C5Y3N7_9PLAN</name>
<gene>
    <name evidence="3" type="ORF">Pan14r_25620</name>
</gene>
<dbReference type="Pfam" id="PF07755">
    <property type="entry name" value="DUF1611"/>
    <property type="match status" value="1"/>
</dbReference>
<dbReference type="InterPro" id="IPR011669">
    <property type="entry name" value="DgcN-like"/>
</dbReference>
<reference evidence="3 4" key="1">
    <citation type="submission" date="2019-02" db="EMBL/GenBank/DDBJ databases">
        <title>Deep-cultivation of Planctomycetes and their phenomic and genomic characterization uncovers novel biology.</title>
        <authorList>
            <person name="Wiegand S."/>
            <person name="Jogler M."/>
            <person name="Boedeker C."/>
            <person name="Pinto D."/>
            <person name="Vollmers J."/>
            <person name="Rivas-Marin E."/>
            <person name="Kohn T."/>
            <person name="Peeters S.H."/>
            <person name="Heuer A."/>
            <person name="Rast P."/>
            <person name="Oberbeckmann S."/>
            <person name="Bunk B."/>
            <person name="Jeske O."/>
            <person name="Meyerdierks A."/>
            <person name="Storesund J.E."/>
            <person name="Kallscheuer N."/>
            <person name="Luecker S."/>
            <person name="Lage O.M."/>
            <person name="Pohl T."/>
            <person name="Merkel B.J."/>
            <person name="Hornburger P."/>
            <person name="Mueller R.-W."/>
            <person name="Bruemmer F."/>
            <person name="Labrenz M."/>
            <person name="Spormann A.M."/>
            <person name="Op Den Camp H."/>
            <person name="Overmann J."/>
            <person name="Amann R."/>
            <person name="Jetten M.S.M."/>
            <person name="Mascher T."/>
            <person name="Medema M.H."/>
            <person name="Devos D.P."/>
            <person name="Kaster A.-K."/>
            <person name="Ovreas L."/>
            <person name="Rohde M."/>
            <person name="Galperin M.Y."/>
            <person name="Jogler C."/>
        </authorList>
    </citation>
    <scope>NUCLEOTIDE SEQUENCE [LARGE SCALE GENOMIC DNA]</scope>
    <source>
        <strain evidence="3 4">Pan14r</strain>
    </source>
</reference>
<dbReference type="Gene3D" id="3.40.50.720">
    <property type="entry name" value="NAD(P)-binding Rossmann-like Domain"/>
    <property type="match status" value="1"/>
</dbReference>
<proteinExistence type="predicted"/>